<proteinExistence type="predicted"/>
<reference evidence="3 4" key="1">
    <citation type="journal article" date="2015" name="Stand. Genomic Sci.">
        <title>Genomic Encyclopedia of Bacterial and Archaeal Type Strains, Phase III: the genomes of soil and plant-associated and newly described type strains.</title>
        <authorList>
            <person name="Whitman W.B."/>
            <person name="Woyke T."/>
            <person name="Klenk H.P."/>
            <person name="Zhou Y."/>
            <person name="Lilburn T.G."/>
            <person name="Beck B.J."/>
            <person name="De Vos P."/>
            <person name="Vandamme P."/>
            <person name="Eisen J.A."/>
            <person name="Garrity G."/>
            <person name="Hugenholtz P."/>
            <person name="Kyrpides N.C."/>
        </authorList>
    </citation>
    <scope>NUCLEOTIDE SEQUENCE [LARGE SCALE GENOMIC DNA]</scope>
    <source>
        <strain evidence="3 4">CGMCC 1.10136</strain>
    </source>
</reference>
<organism evidence="3 4">
    <name type="scientific">Aerolutibacter ruishenii</name>
    <dbReference type="NCBI Taxonomy" id="686800"/>
    <lineage>
        <taxon>Bacteria</taxon>
        <taxon>Pseudomonadati</taxon>
        <taxon>Pseudomonadota</taxon>
        <taxon>Gammaproteobacteria</taxon>
        <taxon>Lysobacterales</taxon>
        <taxon>Lysobacteraceae</taxon>
        <taxon>Aerolutibacter</taxon>
    </lineage>
</organism>
<dbReference type="InterPro" id="IPR022742">
    <property type="entry name" value="Hydrolase_4"/>
</dbReference>
<feature type="compositionally biased region" description="Polar residues" evidence="1">
    <location>
        <begin position="1"/>
        <end position="17"/>
    </location>
</feature>
<dbReference type="OrthoDB" id="9785076at2"/>
<dbReference type="InterPro" id="IPR017208">
    <property type="entry name" value="UCP037442_abhydr"/>
</dbReference>
<feature type="domain" description="Serine aminopeptidase S33" evidence="2">
    <location>
        <begin position="40"/>
        <end position="177"/>
    </location>
</feature>
<evidence type="ECO:0000259" key="2">
    <source>
        <dbReference type="Pfam" id="PF12146"/>
    </source>
</evidence>
<protein>
    <submittedName>
        <fullName evidence="3">Putative alpha/beta hydrolase</fullName>
    </submittedName>
</protein>
<dbReference type="Gene3D" id="3.40.50.1820">
    <property type="entry name" value="alpha/beta hydrolase"/>
    <property type="match status" value="1"/>
</dbReference>
<dbReference type="AlphaFoldDB" id="A0A562LY09"/>
<dbReference type="InterPro" id="IPR029058">
    <property type="entry name" value="AB_hydrolase_fold"/>
</dbReference>
<dbReference type="EMBL" id="VLKP01000003">
    <property type="protein sequence ID" value="TWI12527.1"/>
    <property type="molecule type" value="Genomic_DNA"/>
</dbReference>
<dbReference type="Proteomes" id="UP000316471">
    <property type="component" value="Unassembled WGS sequence"/>
</dbReference>
<accession>A0A562LY09</accession>
<keyword evidence="4" id="KW-1185">Reference proteome</keyword>
<dbReference type="PIRSF" id="PIRSF037442">
    <property type="entry name" value="UCP037442_abhydr"/>
    <property type="match status" value="1"/>
</dbReference>
<evidence type="ECO:0000256" key="1">
    <source>
        <dbReference type="SAM" id="MobiDB-lite"/>
    </source>
</evidence>
<sequence length="302" mass="32753">MSATLPPQAGTQRNWRASETPVKSGDGHGWTLLARVPTRPAATLLWLPALGIAARHYLPFAEALAARNVAVFVHEWRGHGTSSLRAGHTQDWGYLELLAQDIPASEAAIVSQLPGVERIVGGHSLGGQLAACYAGLTAHDVHRLWLVASGAPYWRSFPAPTRWWLPMAYRFLPWLAERAGALPGRRIGFGGTEARGLIRDWARTGITGQYAAHGLDADLEQALAASPMDVHAVVMANDWLAPASSLRFLLSKLSAAHATINVLDHQAPGMRADHFHWLKHPIPVVDALVARSLERRSPRAAP</sequence>
<name>A0A562LY09_9GAMM</name>
<dbReference type="SUPFAM" id="SSF53474">
    <property type="entry name" value="alpha/beta-Hydrolases"/>
    <property type="match status" value="1"/>
</dbReference>
<dbReference type="Pfam" id="PF12146">
    <property type="entry name" value="Hydrolase_4"/>
    <property type="match status" value="1"/>
</dbReference>
<evidence type="ECO:0000313" key="3">
    <source>
        <dbReference type="EMBL" id="TWI12527.1"/>
    </source>
</evidence>
<evidence type="ECO:0000313" key="4">
    <source>
        <dbReference type="Proteomes" id="UP000316471"/>
    </source>
</evidence>
<gene>
    <name evidence="3" type="ORF">IP93_00868</name>
</gene>
<dbReference type="GO" id="GO:0016787">
    <property type="term" value="F:hydrolase activity"/>
    <property type="evidence" value="ECO:0007669"/>
    <property type="project" value="UniProtKB-KW"/>
</dbReference>
<comment type="caution">
    <text evidence="3">The sequence shown here is derived from an EMBL/GenBank/DDBJ whole genome shotgun (WGS) entry which is preliminary data.</text>
</comment>
<feature type="region of interest" description="Disordered" evidence="1">
    <location>
        <begin position="1"/>
        <end position="25"/>
    </location>
</feature>
<keyword evidence="3" id="KW-0378">Hydrolase</keyword>